<gene>
    <name evidence="3" type="ORF">PROFUN_07003</name>
</gene>
<dbReference type="PANTHER" id="PTHR10910">
    <property type="entry name" value="EUKARYOTE SPECIFIC DSRNA BINDING PROTEIN"/>
    <property type="match status" value="1"/>
</dbReference>
<proteinExistence type="predicted"/>
<evidence type="ECO:0000256" key="1">
    <source>
        <dbReference type="SAM" id="MobiDB-lite"/>
    </source>
</evidence>
<sequence length="390" mass="44174">MVEAEEMSQRSMDKMAEMTIQLYERLAPKGKPTAREWTVLASFCLLQKIEENWTPVKILSMGTGNRCLSESQLNKRGDIIHDSHAEIIARRSLIRLLYDELRKEGSKAIFEKKDDKYNLKDIYRLGMYISHTPCGDASIFEGPSVEVTLEETEEPEKKKRRVSTDDSTQETTQKRMRGDEPQNWRETGLVRRKPGRGEFTTSMSCSDKIASWSVLGVQGAILSTVMSPLYLSYLVVGDYYHREALDRAINLRVRVEGLPEGYSRRHIRLGHPVVVFQKGKSAATTDAVSSGYAISYMDGGISEVTVAQSGRKMGLTKKNLDSPKHAPSLSKMKLGLMARQAFGCKGETYIEMKRGGVDYRRAKEVLLSSSEFREWNRLPSEHSDFQIKPI</sequence>
<dbReference type="GO" id="GO:0008251">
    <property type="term" value="F:tRNA-specific adenosine deaminase activity"/>
    <property type="evidence" value="ECO:0007669"/>
    <property type="project" value="TreeGrafter"/>
</dbReference>
<organism evidence="3 4">
    <name type="scientific">Planoprotostelium fungivorum</name>
    <dbReference type="NCBI Taxonomy" id="1890364"/>
    <lineage>
        <taxon>Eukaryota</taxon>
        <taxon>Amoebozoa</taxon>
        <taxon>Evosea</taxon>
        <taxon>Variosea</taxon>
        <taxon>Cavosteliida</taxon>
        <taxon>Cavosteliaceae</taxon>
        <taxon>Planoprotostelium</taxon>
    </lineage>
</organism>
<dbReference type="OrthoDB" id="416253at2759"/>
<reference evidence="3 4" key="1">
    <citation type="journal article" date="2018" name="Genome Biol. Evol.">
        <title>Multiple Roots of Fruiting Body Formation in Amoebozoa.</title>
        <authorList>
            <person name="Hillmann F."/>
            <person name="Forbes G."/>
            <person name="Novohradska S."/>
            <person name="Ferling I."/>
            <person name="Riege K."/>
            <person name="Groth M."/>
            <person name="Westermann M."/>
            <person name="Marz M."/>
            <person name="Spaller T."/>
            <person name="Winckler T."/>
            <person name="Schaap P."/>
            <person name="Glockner G."/>
        </authorList>
    </citation>
    <scope>NUCLEOTIDE SEQUENCE [LARGE SCALE GENOMIC DNA]</scope>
    <source>
        <strain evidence="3 4">Jena</strain>
    </source>
</reference>
<dbReference type="GO" id="GO:0003725">
    <property type="term" value="F:double-stranded RNA binding"/>
    <property type="evidence" value="ECO:0007669"/>
    <property type="project" value="TreeGrafter"/>
</dbReference>
<dbReference type="EMBL" id="MDYQ01000048">
    <property type="protein sequence ID" value="PRP85233.1"/>
    <property type="molecule type" value="Genomic_DNA"/>
</dbReference>
<name>A0A2P6NMN6_9EUKA</name>
<keyword evidence="4" id="KW-1185">Reference proteome</keyword>
<feature type="domain" description="A to I editase" evidence="2">
    <location>
        <begin position="60"/>
        <end position="385"/>
    </location>
</feature>
<dbReference type="STRING" id="1890364.A0A2P6NMN6"/>
<comment type="caution">
    <text evidence="3">The sequence shown here is derived from an EMBL/GenBank/DDBJ whole genome shotgun (WGS) entry which is preliminary data.</text>
</comment>
<dbReference type="GO" id="GO:0003726">
    <property type="term" value="F:double-stranded RNA adenosine deaminase activity"/>
    <property type="evidence" value="ECO:0007669"/>
    <property type="project" value="TreeGrafter"/>
</dbReference>
<dbReference type="Pfam" id="PF02137">
    <property type="entry name" value="A_deamin"/>
    <property type="match status" value="1"/>
</dbReference>
<dbReference type="GO" id="GO:0005730">
    <property type="term" value="C:nucleolus"/>
    <property type="evidence" value="ECO:0007669"/>
    <property type="project" value="TreeGrafter"/>
</dbReference>
<feature type="region of interest" description="Disordered" evidence="1">
    <location>
        <begin position="148"/>
        <end position="188"/>
    </location>
</feature>
<dbReference type="SMART" id="SM00552">
    <property type="entry name" value="ADEAMc"/>
    <property type="match status" value="1"/>
</dbReference>
<protein>
    <recommendedName>
        <fullName evidence="2">A to I editase domain-containing protein</fullName>
    </recommendedName>
</protein>
<evidence type="ECO:0000259" key="2">
    <source>
        <dbReference type="PROSITE" id="PS50141"/>
    </source>
</evidence>
<dbReference type="PANTHER" id="PTHR10910:SF62">
    <property type="entry name" value="AT07585P-RELATED"/>
    <property type="match status" value="1"/>
</dbReference>
<dbReference type="Proteomes" id="UP000241769">
    <property type="component" value="Unassembled WGS sequence"/>
</dbReference>
<dbReference type="PROSITE" id="PS50141">
    <property type="entry name" value="A_DEAMIN_EDITASE"/>
    <property type="match status" value="1"/>
</dbReference>
<accession>A0A2P6NMN6</accession>
<dbReference type="InterPro" id="IPR002466">
    <property type="entry name" value="A_deamin"/>
</dbReference>
<feature type="compositionally biased region" description="Basic and acidic residues" evidence="1">
    <location>
        <begin position="172"/>
        <end position="183"/>
    </location>
</feature>
<dbReference type="AlphaFoldDB" id="A0A2P6NMN6"/>
<dbReference type="GO" id="GO:0006396">
    <property type="term" value="P:RNA processing"/>
    <property type="evidence" value="ECO:0007669"/>
    <property type="project" value="InterPro"/>
</dbReference>
<dbReference type="FunCoup" id="A0A2P6NMN6">
    <property type="interactions" value="41"/>
</dbReference>
<dbReference type="InParanoid" id="A0A2P6NMN6"/>
<evidence type="ECO:0000313" key="3">
    <source>
        <dbReference type="EMBL" id="PRP85233.1"/>
    </source>
</evidence>
<dbReference type="GO" id="GO:0006382">
    <property type="term" value="P:adenosine to inosine editing"/>
    <property type="evidence" value="ECO:0007669"/>
    <property type="project" value="TreeGrafter"/>
</dbReference>
<dbReference type="GO" id="GO:0005737">
    <property type="term" value="C:cytoplasm"/>
    <property type="evidence" value="ECO:0007669"/>
    <property type="project" value="TreeGrafter"/>
</dbReference>
<evidence type="ECO:0000313" key="4">
    <source>
        <dbReference type="Proteomes" id="UP000241769"/>
    </source>
</evidence>